<comment type="similarity">
    <text evidence="9">Belongs to the DEAD box helicase family.</text>
</comment>
<organism evidence="11 12">
    <name type="scientific">Kwoniella shandongensis</name>
    <dbReference type="NCBI Taxonomy" id="1734106"/>
    <lineage>
        <taxon>Eukaryota</taxon>
        <taxon>Fungi</taxon>
        <taxon>Dikarya</taxon>
        <taxon>Basidiomycota</taxon>
        <taxon>Agaricomycotina</taxon>
        <taxon>Tremellomycetes</taxon>
        <taxon>Tremellales</taxon>
        <taxon>Cryptococcaceae</taxon>
        <taxon>Kwoniella</taxon>
    </lineage>
</organism>
<keyword evidence="12" id="KW-1185">Reference proteome</keyword>
<evidence type="ECO:0000256" key="3">
    <source>
        <dbReference type="ARBA" id="ARBA00022741"/>
    </source>
</evidence>
<dbReference type="Pfam" id="PF00271">
    <property type="entry name" value="Helicase_C"/>
    <property type="match status" value="1"/>
</dbReference>
<evidence type="ECO:0000256" key="9">
    <source>
        <dbReference type="RuleBase" id="RU000492"/>
    </source>
</evidence>
<feature type="compositionally biased region" description="Basic residues" evidence="10">
    <location>
        <begin position="425"/>
        <end position="436"/>
    </location>
</feature>
<keyword evidence="8" id="KW-0539">Nucleus</keyword>
<evidence type="ECO:0000313" key="12">
    <source>
        <dbReference type="Proteomes" id="UP000322225"/>
    </source>
</evidence>
<evidence type="ECO:0000256" key="2">
    <source>
        <dbReference type="ARBA" id="ARBA00022517"/>
    </source>
</evidence>
<dbReference type="InterPro" id="IPR014001">
    <property type="entry name" value="Helicase_ATP-bd"/>
</dbReference>
<dbReference type="PANTHER" id="PTHR47959:SF24">
    <property type="entry name" value="ATP-DEPENDENT RNA HELICASE"/>
    <property type="match status" value="1"/>
</dbReference>
<evidence type="ECO:0000256" key="1">
    <source>
        <dbReference type="ARBA" id="ARBA00004123"/>
    </source>
</evidence>
<dbReference type="RefSeq" id="XP_031863240.1">
    <property type="nucleotide sequence ID" value="XM_032002303.1"/>
</dbReference>
<keyword evidence="2" id="KW-0690">Ribosome biogenesis</keyword>
<dbReference type="InterPro" id="IPR050079">
    <property type="entry name" value="DEAD_box_RNA_helicase"/>
</dbReference>
<dbReference type="Gene3D" id="3.40.50.300">
    <property type="entry name" value="P-loop containing nucleotide triphosphate hydrolases"/>
    <property type="match status" value="2"/>
</dbReference>
<dbReference type="InterPro" id="IPR000629">
    <property type="entry name" value="RNA-helicase_DEAD-box_CS"/>
</dbReference>
<dbReference type="PROSITE" id="PS51195">
    <property type="entry name" value="Q_MOTIF"/>
    <property type="match status" value="1"/>
</dbReference>
<dbReference type="KEGG" id="ksn:43586414"/>
<evidence type="ECO:0000256" key="7">
    <source>
        <dbReference type="ARBA" id="ARBA00022884"/>
    </source>
</evidence>
<protein>
    <submittedName>
        <fullName evidence="11">ATP-dependent RNA helicase DBP8</fullName>
    </submittedName>
</protein>
<dbReference type="PROSITE" id="PS51194">
    <property type="entry name" value="HELICASE_CTER"/>
    <property type="match status" value="1"/>
</dbReference>
<dbReference type="PROSITE" id="PS00039">
    <property type="entry name" value="DEAD_ATP_HELICASE"/>
    <property type="match status" value="1"/>
</dbReference>
<dbReference type="GO" id="GO:0003724">
    <property type="term" value="F:RNA helicase activity"/>
    <property type="evidence" value="ECO:0007669"/>
    <property type="project" value="InterPro"/>
</dbReference>
<feature type="region of interest" description="Disordered" evidence="10">
    <location>
        <begin position="1"/>
        <end position="150"/>
    </location>
</feature>
<keyword evidence="6 9" id="KW-0067">ATP-binding</keyword>
<dbReference type="GO" id="GO:0016787">
    <property type="term" value="F:hydrolase activity"/>
    <property type="evidence" value="ECO:0007669"/>
    <property type="project" value="UniProtKB-KW"/>
</dbReference>
<name>A0A5M6C948_9TREE</name>
<reference evidence="11" key="2">
    <citation type="submission" date="2024-01" db="EMBL/GenBank/DDBJ databases">
        <title>Comparative genomics of Cryptococcus and Kwoniella reveals pathogenesis evolution and contrasting modes of karyotype evolution via chromosome fusion or intercentromeric recombination.</title>
        <authorList>
            <person name="Coelho M.A."/>
            <person name="David-Palma M."/>
            <person name="Shea T."/>
            <person name="Bowers K."/>
            <person name="McGinley-Smith S."/>
            <person name="Mohammad A.W."/>
            <person name="Gnirke A."/>
            <person name="Yurkov A.M."/>
            <person name="Nowrousian M."/>
            <person name="Sun S."/>
            <person name="Cuomo C.A."/>
            <person name="Heitman J."/>
        </authorList>
    </citation>
    <scope>NUCLEOTIDE SEQUENCE</scope>
    <source>
        <strain evidence="11">CBS 12478</strain>
    </source>
</reference>
<dbReference type="InterPro" id="IPR001650">
    <property type="entry name" value="Helicase_C-like"/>
</dbReference>
<keyword evidence="3 9" id="KW-0547">Nucleotide-binding</keyword>
<dbReference type="SMART" id="SM00490">
    <property type="entry name" value="HELICc"/>
    <property type="match status" value="1"/>
</dbReference>
<evidence type="ECO:0000256" key="5">
    <source>
        <dbReference type="ARBA" id="ARBA00022806"/>
    </source>
</evidence>
<keyword evidence="7" id="KW-0694">RNA-binding</keyword>
<dbReference type="GO" id="GO:0010467">
    <property type="term" value="P:gene expression"/>
    <property type="evidence" value="ECO:0007669"/>
    <property type="project" value="UniProtKB-ARBA"/>
</dbReference>
<dbReference type="GO" id="GO:0005524">
    <property type="term" value="F:ATP binding"/>
    <property type="evidence" value="ECO:0007669"/>
    <property type="project" value="UniProtKB-KW"/>
</dbReference>
<dbReference type="GeneID" id="43586414"/>
<comment type="subcellular location">
    <subcellularLocation>
        <location evidence="1">Nucleus</location>
    </subcellularLocation>
</comment>
<reference evidence="11" key="1">
    <citation type="submission" date="2017-08" db="EMBL/GenBank/DDBJ databases">
        <authorList>
            <person name="Cuomo C."/>
            <person name="Billmyre B."/>
            <person name="Heitman J."/>
        </authorList>
    </citation>
    <scope>NUCLEOTIDE SEQUENCE</scope>
    <source>
        <strain evidence="11">CBS 12478</strain>
    </source>
</reference>
<keyword evidence="5 9" id="KW-0347">Helicase</keyword>
<sequence length="633" mass="69303">MSNNTKRAISKPPRKSSPPATSGESTGSGLMLDQNEIMKAMLAAQKGKQRQSESDSDEDEDEDSGSESGSDAGSQSEASSSTSLQQKLPKRARSSSVDENVDEDEEKDDTAVPPQTTASSSRVTLPSRTQQSTNGKPKSETLSVFSANPKPSPETTFATLGLSQPLISALGSINIRSPTEIQSACIGPILSGRDCIGGAKTGSGKTMAFALPIVERIARDPFGVWAVVLTPTRELAYQLTEQFLVVGKPLGLKTVTIVGGMDMMSQARELDSRPHIIVATPGRLCDLLRSDGTAGGKLGRVRTLVLDEADRLLTPTFAPELAYLFSQIPPKRQTCLFTATVSDAIMELANKEPAPGKEKPFVYRVESDSLTVAKLKQKYLFIPSQIRDPYLLYILQNPLDDIDIALRTDHKKEQQRKERELAAARPKKKGRKHQKHQQADDKEDEEDKTPNIPSTIIFTQRCATAHLLHLILNTLEIPSVPLHSHLTQPQRLLSLARFRAREVPVLVTTDVGSRGLDIPEVALVINWDCPRRSDDYVHRVGRTARAGRGGVAVTIITERDVELVKMIEDEVKIKLEELELPEEKVLEGLNTVSVARRMATMEMHDSGFGERQATNKAKQIKRMKRDAVAAGGA</sequence>
<dbReference type="GO" id="GO:0042254">
    <property type="term" value="P:ribosome biogenesis"/>
    <property type="evidence" value="ECO:0007669"/>
    <property type="project" value="UniProtKB-KW"/>
</dbReference>
<evidence type="ECO:0000256" key="6">
    <source>
        <dbReference type="ARBA" id="ARBA00022840"/>
    </source>
</evidence>
<dbReference type="SMART" id="SM00487">
    <property type="entry name" value="DEXDc"/>
    <property type="match status" value="1"/>
</dbReference>
<dbReference type="InterPro" id="IPR014014">
    <property type="entry name" value="RNA_helicase_DEAD_Q_motif"/>
</dbReference>
<evidence type="ECO:0000313" key="11">
    <source>
        <dbReference type="EMBL" id="WWD17325.1"/>
    </source>
</evidence>
<dbReference type="SUPFAM" id="SSF52540">
    <property type="entry name" value="P-loop containing nucleoside triphosphate hydrolases"/>
    <property type="match status" value="2"/>
</dbReference>
<dbReference type="AlphaFoldDB" id="A0A5M6C948"/>
<feature type="compositionally biased region" description="Polar residues" evidence="10">
    <location>
        <begin position="18"/>
        <end position="28"/>
    </location>
</feature>
<dbReference type="CDD" id="cd18787">
    <property type="entry name" value="SF2_C_DEAD"/>
    <property type="match status" value="1"/>
</dbReference>
<dbReference type="PROSITE" id="PS51192">
    <property type="entry name" value="HELICASE_ATP_BIND_1"/>
    <property type="match status" value="1"/>
</dbReference>
<dbReference type="GO" id="GO:0003723">
    <property type="term" value="F:RNA binding"/>
    <property type="evidence" value="ECO:0007669"/>
    <property type="project" value="UniProtKB-KW"/>
</dbReference>
<accession>A0A5M6C948</accession>
<dbReference type="EMBL" id="CP144053">
    <property type="protein sequence ID" value="WWD17325.1"/>
    <property type="molecule type" value="Genomic_DNA"/>
</dbReference>
<feature type="compositionally biased region" description="Low complexity" evidence="10">
    <location>
        <begin position="66"/>
        <end position="81"/>
    </location>
</feature>
<gene>
    <name evidence="11" type="ORF">CI109_101765</name>
</gene>
<dbReference type="InterPro" id="IPR011545">
    <property type="entry name" value="DEAD/DEAH_box_helicase_dom"/>
</dbReference>
<evidence type="ECO:0000256" key="8">
    <source>
        <dbReference type="ARBA" id="ARBA00023242"/>
    </source>
</evidence>
<feature type="compositionally biased region" description="Basic and acidic residues" evidence="10">
    <location>
        <begin position="410"/>
        <end position="422"/>
    </location>
</feature>
<feature type="compositionally biased region" description="Acidic residues" evidence="10">
    <location>
        <begin position="54"/>
        <end position="65"/>
    </location>
</feature>
<dbReference type="Proteomes" id="UP000322225">
    <property type="component" value="Chromosome 3"/>
</dbReference>
<dbReference type="GO" id="GO:0005829">
    <property type="term" value="C:cytosol"/>
    <property type="evidence" value="ECO:0007669"/>
    <property type="project" value="TreeGrafter"/>
</dbReference>
<feature type="region of interest" description="Disordered" evidence="10">
    <location>
        <begin position="410"/>
        <end position="452"/>
    </location>
</feature>
<evidence type="ECO:0000256" key="10">
    <source>
        <dbReference type="SAM" id="MobiDB-lite"/>
    </source>
</evidence>
<dbReference type="GO" id="GO:0005634">
    <property type="term" value="C:nucleus"/>
    <property type="evidence" value="ECO:0007669"/>
    <property type="project" value="UniProtKB-SubCell"/>
</dbReference>
<feature type="compositionally biased region" description="Polar residues" evidence="10">
    <location>
        <begin position="113"/>
        <end position="146"/>
    </location>
</feature>
<evidence type="ECO:0000256" key="4">
    <source>
        <dbReference type="ARBA" id="ARBA00022801"/>
    </source>
</evidence>
<feature type="compositionally biased region" description="Acidic residues" evidence="10">
    <location>
        <begin position="99"/>
        <end position="108"/>
    </location>
</feature>
<dbReference type="PANTHER" id="PTHR47959">
    <property type="entry name" value="ATP-DEPENDENT RNA HELICASE RHLE-RELATED"/>
    <property type="match status" value="1"/>
</dbReference>
<proteinExistence type="inferred from homology"/>
<keyword evidence="4 9" id="KW-0378">Hydrolase</keyword>
<dbReference type="Pfam" id="PF00270">
    <property type="entry name" value="DEAD"/>
    <property type="match status" value="1"/>
</dbReference>
<dbReference type="OrthoDB" id="10261904at2759"/>
<dbReference type="CDD" id="cd17955">
    <property type="entry name" value="DEADc_DDX49"/>
    <property type="match status" value="1"/>
</dbReference>
<dbReference type="InterPro" id="IPR027417">
    <property type="entry name" value="P-loop_NTPase"/>
</dbReference>